<dbReference type="InterPro" id="IPR036291">
    <property type="entry name" value="NAD(P)-bd_dom_sf"/>
</dbReference>
<dbReference type="FunFam" id="3.40.50.10860:FF:000003">
    <property type="entry name" value="Glutamate dehydrogenase"/>
    <property type="match status" value="1"/>
</dbReference>
<sequence>MGLIEQSMIPLNKAIKAMKLDPGAAAIIAVPEKTTEVHIPVKMDNGKVQVFTGYRCQHSTIMGPAKGGVRYHTAVNMDEVKTLAFWMTCKCAVAGLPYGGGKGGIIVDVTKLSERELEALTRGYIDKIAGVIGEKKDIPAPDMNTNAKIMGWMMDEYSKITGQYEPGFITGKDISVGGSLGRTAATGRGVVTAALEALKVKGMKVKGATAAVQGFGNVGSWTAKLAFDEGMKIVAISDVYGAIANKKGIDPYKLAEYTATSKGHSVVGYPDADPIDKELVLEQKVDVLFPCAMENQITKDNAKKIKATIICEGANGPTTPEADEILDKKGIFVVPDILANGGGVTVSYFEWVQNLYRFFWSEEEVKNRQIDMMVKAFKEVYDLTLEYKVPMRVAAYIAALKRLAVAMKFRGMY</sequence>
<dbReference type="PIRSF" id="PIRSF000185">
    <property type="entry name" value="Glu_DH"/>
    <property type="match status" value="1"/>
</dbReference>
<feature type="binding site" evidence="6">
    <location>
        <position position="217"/>
    </location>
    <ligand>
        <name>NAD(+)</name>
        <dbReference type="ChEBI" id="CHEBI:57540"/>
    </ligand>
</feature>
<dbReference type="OrthoDB" id="9803297at2"/>
<protein>
    <recommendedName>
        <fullName evidence="2 4">Glutamate dehydrogenase</fullName>
    </recommendedName>
</protein>
<evidence type="ECO:0000256" key="7">
    <source>
        <dbReference type="PIRSR" id="PIRSR000185-3"/>
    </source>
</evidence>
<feature type="binding site" evidence="6">
    <location>
        <position position="66"/>
    </location>
    <ligand>
        <name>substrate</name>
    </ligand>
</feature>
<dbReference type="PRINTS" id="PR00082">
    <property type="entry name" value="GLFDHDRGNASE"/>
</dbReference>
<organism evidence="10 11">
    <name type="scientific">Succiniclasticum ruminis</name>
    <dbReference type="NCBI Taxonomy" id="40841"/>
    <lineage>
        <taxon>Bacteria</taxon>
        <taxon>Bacillati</taxon>
        <taxon>Bacillota</taxon>
        <taxon>Negativicutes</taxon>
        <taxon>Acidaminococcales</taxon>
        <taxon>Acidaminococcaceae</taxon>
        <taxon>Succiniclasticum</taxon>
    </lineage>
</organism>
<dbReference type="SUPFAM" id="SSF53223">
    <property type="entry name" value="Aminoacid dehydrogenase-like, N-terminal domain"/>
    <property type="match status" value="1"/>
</dbReference>
<dbReference type="InterPro" id="IPR014362">
    <property type="entry name" value="Glu_DH"/>
</dbReference>
<keyword evidence="11" id="KW-1185">Reference proteome</keyword>
<feature type="binding site" evidence="6">
    <location>
        <position position="186"/>
    </location>
    <ligand>
        <name>NAD(+)</name>
        <dbReference type="ChEBI" id="CHEBI:57540"/>
    </ligand>
</feature>
<dbReference type="EMBL" id="FMYW01000001">
    <property type="protein sequence ID" value="SDB99472.1"/>
    <property type="molecule type" value="Genomic_DNA"/>
</dbReference>
<keyword evidence="3 4" id="KW-0560">Oxidoreductase</keyword>
<evidence type="ECO:0000313" key="10">
    <source>
        <dbReference type="EMBL" id="SDB99472.1"/>
    </source>
</evidence>
<proteinExistence type="inferred from homology"/>
<accession>A0A1G6HYX3</accession>
<dbReference type="GO" id="GO:0000166">
    <property type="term" value="F:nucleotide binding"/>
    <property type="evidence" value="ECO:0007669"/>
    <property type="project" value="UniProtKB-KW"/>
</dbReference>
<evidence type="ECO:0000313" key="11">
    <source>
        <dbReference type="Proteomes" id="UP000198943"/>
    </source>
</evidence>
<comment type="similarity">
    <text evidence="1 4 8">Belongs to the Glu/Leu/Phe/Val dehydrogenases family.</text>
</comment>
<dbReference type="GO" id="GO:0006538">
    <property type="term" value="P:L-glutamate catabolic process"/>
    <property type="evidence" value="ECO:0007669"/>
    <property type="project" value="TreeGrafter"/>
</dbReference>
<evidence type="ECO:0000259" key="9">
    <source>
        <dbReference type="SMART" id="SM00839"/>
    </source>
</evidence>
<feature type="active site" description="Proton donor" evidence="5">
    <location>
        <position position="102"/>
    </location>
</feature>
<dbReference type="InterPro" id="IPR033922">
    <property type="entry name" value="NAD_bind_Glu_DH"/>
</dbReference>
<gene>
    <name evidence="10" type="ORF">SAMN04487864_101344</name>
</gene>
<evidence type="ECO:0000256" key="3">
    <source>
        <dbReference type="ARBA" id="ARBA00023002"/>
    </source>
</evidence>
<dbReference type="SUPFAM" id="SSF51735">
    <property type="entry name" value="NAD(P)-binding Rossmann-fold domains"/>
    <property type="match status" value="1"/>
</dbReference>
<dbReference type="Gene3D" id="3.40.50.10860">
    <property type="entry name" value="Leucine Dehydrogenase, chain A, domain 1"/>
    <property type="match status" value="1"/>
</dbReference>
<dbReference type="Pfam" id="PF00208">
    <property type="entry name" value="ELFV_dehydrog"/>
    <property type="match status" value="1"/>
</dbReference>
<feature type="site" description="Important for catalysis" evidence="7">
    <location>
        <position position="142"/>
    </location>
</feature>
<dbReference type="Pfam" id="PF02812">
    <property type="entry name" value="ELFV_dehydrog_N"/>
    <property type="match status" value="1"/>
</dbReference>
<dbReference type="InterPro" id="IPR006095">
    <property type="entry name" value="Glu/Leu/Phe/Val/Trp_DH"/>
</dbReference>
<dbReference type="CDD" id="cd01076">
    <property type="entry name" value="NAD_bind_1_Glu_DH"/>
    <property type="match status" value="1"/>
</dbReference>
<keyword evidence="6" id="KW-0547">Nucleotide-binding</keyword>
<evidence type="ECO:0000256" key="8">
    <source>
        <dbReference type="RuleBase" id="RU004417"/>
    </source>
</evidence>
<dbReference type="Gene3D" id="3.40.50.720">
    <property type="entry name" value="NAD(P)-binding Rossmann-like Domain"/>
    <property type="match status" value="1"/>
</dbReference>
<evidence type="ECO:0000256" key="1">
    <source>
        <dbReference type="ARBA" id="ARBA00006382"/>
    </source>
</evidence>
<dbReference type="SMART" id="SM00839">
    <property type="entry name" value="ELFV_dehydrog"/>
    <property type="match status" value="1"/>
</dbReference>
<reference evidence="11" key="1">
    <citation type="submission" date="2016-10" db="EMBL/GenBank/DDBJ databases">
        <authorList>
            <person name="Varghese N."/>
            <person name="Submissions S."/>
        </authorList>
    </citation>
    <scope>NUCLEOTIDE SEQUENCE [LARGE SCALE GENOMIC DNA]</scope>
    <source>
        <strain evidence="11">DSM 11005</strain>
    </source>
</reference>
<dbReference type="PANTHER" id="PTHR11606:SF13">
    <property type="entry name" value="GLUTAMATE DEHYDROGENASE 1, MITOCHONDRIAL"/>
    <property type="match status" value="1"/>
</dbReference>
<feature type="binding site" evidence="6">
    <location>
        <position position="347"/>
    </location>
    <ligand>
        <name>substrate</name>
    </ligand>
</feature>
<evidence type="ECO:0000256" key="4">
    <source>
        <dbReference type="PIRNR" id="PIRNR000185"/>
    </source>
</evidence>
<evidence type="ECO:0000256" key="5">
    <source>
        <dbReference type="PIRSR" id="PIRSR000185-1"/>
    </source>
</evidence>
<dbReference type="AlphaFoldDB" id="A0A1G6HYX3"/>
<dbReference type="InterPro" id="IPR006097">
    <property type="entry name" value="Glu/Leu/Phe/Val/Trp_DH_dimer"/>
</dbReference>
<evidence type="ECO:0000256" key="6">
    <source>
        <dbReference type="PIRSR" id="PIRSR000185-2"/>
    </source>
</evidence>
<dbReference type="InterPro" id="IPR046346">
    <property type="entry name" value="Aminoacid_DH-like_N_sf"/>
</dbReference>
<dbReference type="GO" id="GO:0004352">
    <property type="term" value="F:glutamate dehydrogenase (NAD+) activity"/>
    <property type="evidence" value="ECO:0007669"/>
    <property type="project" value="TreeGrafter"/>
</dbReference>
<name>A0A1G6HYX3_9FIRM</name>
<dbReference type="RefSeq" id="WP_093729098.1">
    <property type="nucleotide sequence ID" value="NZ_FMYW01000001.1"/>
</dbReference>
<dbReference type="PANTHER" id="PTHR11606">
    <property type="entry name" value="GLUTAMATE DEHYDROGENASE"/>
    <property type="match status" value="1"/>
</dbReference>
<dbReference type="InterPro" id="IPR006096">
    <property type="entry name" value="Glu/Leu/Phe/Val/Trp_DH_C"/>
</dbReference>
<dbReference type="Proteomes" id="UP000198943">
    <property type="component" value="Unassembled WGS sequence"/>
</dbReference>
<feature type="domain" description="Glutamate/phenylalanine/leucine/valine/L-tryptophan dehydrogenase C-terminal" evidence="9">
    <location>
        <begin position="179"/>
        <end position="411"/>
    </location>
</feature>
<evidence type="ECO:0000256" key="2">
    <source>
        <dbReference type="ARBA" id="ARBA00012896"/>
    </source>
</evidence>
<feature type="binding site" evidence="6">
    <location>
        <position position="90"/>
    </location>
    <ligand>
        <name>substrate</name>
    </ligand>
</feature>
<keyword evidence="6" id="KW-0520">NAD</keyword>